<evidence type="ECO:0008006" key="4">
    <source>
        <dbReference type="Google" id="ProtNLM"/>
    </source>
</evidence>
<keyword evidence="1" id="KW-0472">Membrane</keyword>
<keyword evidence="1" id="KW-1133">Transmembrane helix</keyword>
<name>A0ABU5HJC8_9BACE</name>
<evidence type="ECO:0000313" key="2">
    <source>
        <dbReference type="EMBL" id="MDY7256289.1"/>
    </source>
</evidence>
<reference evidence="2 3" key="1">
    <citation type="submission" date="2023-04" db="EMBL/GenBank/DDBJ databases">
        <title>Bacteroides pacosi sp. nov., isolated from the fecal material of an alpaca.</title>
        <authorList>
            <person name="Miller S."/>
            <person name="Hendry M."/>
            <person name="King J."/>
            <person name="Sankaranarayanan K."/>
            <person name="Lawson P.A."/>
        </authorList>
    </citation>
    <scope>NUCLEOTIDE SEQUENCE [LARGE SCALE GENOMIC DNA]</scope>
    <source>
        <strain evidence="2 3">A2-P53</strain>
    </source>
</reference>
<sequence>MIILRKKIALPLTAIIVLVLSFIENRTECYYCCFLIVLYLFIYWGKIGLYKYLNSTCAFFIAFLTFVRYLIIPLLIILDNEYMIYSPLGLGINGNYFYKGFYLTVWELLLFGLFINRKLPKWYYNNNNAYIKWSKTHSTTWIILIIGLLGLLSINPSILQDYSFVISLKPDDTIAQEYIPQGLTETISTIVSRVLKIVIPIPVVSLLYKKYNQNCSIVNFYISIIVLAFFYAFLIEGNSRNTIIIPAVAVLFIFLRLYPQYRKTTLSALVTVILSIAILSLVWKSFSGDFSTARESSFSYWISYIESYFAGFSNMGKAVSAYQNSDIFINPIIAFNDLARSVPFLNSLVDNTNTASYYYVMTWGRGDQVIPATGNGLFYFSFILAPVVSMMILCIGHYFEKRMHNSTSVPEYIIYCYSSIVISYNIFNSVSTMMMKLSITLLPLLFVLYLSKKMNQISYNHI</sequence>
<feature type="transmembrane region" description="Helical" evidence="1">
    <location>
        <begin position="136"/>
        <end position="154"/>
    </location>
</feature>
<accession>A0ABU5HJC8</accession>
<feature type="transmembrane region" description="Helical" evidence="1">
    <location>
        <begin position="7"/>
        <end position="23"/>
    </location>
</feature>
<feature type="transmembrane region" description="Helical" evidence="1">
    <location>
        <begin position="377"/>
        <end position="399"/>
    </location>
</feature>
<feature type="transmembrane region" description="Helical" evidence="1">
    <location>
        <begin position="57"/>
        <end position="76"/>
    </location>
</feature>
<dbReference type="EMBL" id="JARZAK010000001">
    <property type="protein sequence ID" value="MDY7256289.1"/>
    <property type="molecule type" value="Genomic_DNA"/>
</dbReference>
<evidence type="ECO:0000313" key="3">
    <source>
        <dbReference type="Proteomes" id="UP001292913"/>
    </source>
</evidence>
<dbReference type="Proteomes" id="UP001292913">
    <property type="component" value="Unassembled WGS sequence"/>
</dbReference>
<feature type="transmembrane region" description="Helical" evidence="1">
    <location>
        <begin position="241"/>
        <end position="258"/>
    </location>
</feature>
<gene>
    <name evidence="2" type="ORF">QHG74_00925</name>
</gene>
<feature type="transmembrane region" description="Helical" evidence="1">
    <location>
        <begin position="96"/>
        <end position="115"/>
    </location>
</feature>
<organism evidence="2 3">
    <name type="scientific">Bacteroides vicugnae</name>
    <dbReference type="NCBI Taxonomy" id="3037989"/>
    <lineage>
        <taxon>Bacteria</taxon>
        <taxon>Pseudomonadati</taxon>
        <taxon>Bacteroidota</taxon>
        <taxon>Bacteroidia</taxon>
        <taxon>Bacteroidales</taxon>
        <taxon>Bacteroidaceae</taxon>
        <taxon>Bacteroides</taxon>
    </lineage>
</organism>
<feature type="transmembrane region" description="Helical" evidence="1">
    <location>
        <begin position="411"/>
        <end position="427"/>
    </location>
</feature>
<comment type="caution">
    <text evidence="2">The sequence shown here is derived from an EMBL/GenBank/DDBJ whole genome shotgun (WGS) entry which is preliminary data.</text>
</comment>
<feature type="transmembrane region" description="Helical" evidence="1">
    <location>
        <begin position="215"/>
        <end position="235"/>
    </location>
</feature>
<evidence type="ECO:0000256" key="1">
    <source>
        <dbReference type="SAM" id="Phobius"/>
    </source>
</evidence>
<keyword evidence="3" id="KW-1185">Reference proteome</keyword>
<feature type="transmembrane region" description="Helical" evidence="1">
    <location>
        <begin position="190"/>
        <end position="208"/>
    </location>
</feature>
<feature type="transmembrane region" description="Helical" evidence="1">
    <location>
        <begin position="29"/>
        <end position="45"/>
    </location>
</feature>
<protein>
    <recommendedName>
        <fullName evidence="4">Oligosaccharide repeat unit polymerase</fullName>
    </recommendedName>
</protein>
<feature type="transmembrane region" description="Helical" evidence="1">
    <location>
        <begin position="265"/>
        <end position="283"/>
    </location>
</feature>
<proteinExistence type="predicted"/>
<dbReference type="RefSeq" id="WP_320983007.1">
    <property type="nucleotide sequence ID" value="NZ_JARZAK010000001.1"/>
</dbReference>
<keyword evidence="1" id="KW-0812">Transmembrane</keyword>